<dbReference type="Proteomes" id="UP000298337">
    <property type="component" value="Unassembled WGS sequence"/>
</dbReference>
<name>A0A4Z0P0M8_9BACT</name>
<proteinExistence type="predicted"/>
<evidence type="ECO:0000313" key="2">
    <source>
        <dbReference type="Proteomes" id="UP000298337"/>
    </source>
</evidence>
<evidence type="ECO:0000313" key="1">
    <source>
        <dbReference type="EMBL" id="TGE03313.1"/>
    </source>
</evidence>
<keyword evidence="2" id="KW-1185">Reference proteome</keyword>
<accession>A0A4Z0P0M8</accession>
<organism evidence="1 2">
    <name type="scientific">Hymenobacter fodinae</name>
    <dbReference type="NCBI Taxonomy" id="2510796"/>
    <lineage>
        <taxon>Bacteria</taxon>
        <taxon>Pseudomonadati</taxon>
        <taxon>Bacteroidota</taxon>
        <taxon>Cytophagia</taxon>
        <taxon>Cytophagales</taxon>
        <taxon>Hymenobacteraceae</taxon>
        <taxon>Hymenobacter</taxon>
    </lineage>
</organism>
<comment type="caution">
    <text evidence="1">The sequence shown here is derived from an EMBL/GenBank/DDBJ whole genome shotgun (WGS) entry which is preliminary data.</text>
</comment>
<sequence length="74" mass="7445">MAQFDSVAHAHHGLRQLLDTGFSAEQVAIESTDGSAPGGPAAHITVHAETAATAHLAASILDLAGALDVRAHPA</sequence>
<dbReference type="AlphaFoldDB" id="A0A4Z0P0M8"/>
<protein>
    <submittedName>
        <fullName evidence="1">Uncharacterized protein</fullName>
    </submittedName>
</protein>
<dbReference type="RefSeq" id="WP_135437078.1">
    <property type="nucleotide sequence ID" value="NZ_SRLA01000009.1"/>
</dbReference>
<gene>
    <name evidence="1" type="ORF">EU556_25695</name>
</gene>
<reference evidence="1 2" key="1">
    <citation type="submission" date="2019-04" db="EMBL/GenBank/DDBJ databases">
        <authorList>
            <person name="Feng G."/>
            <person name="Zhang J."/>
            <person name="Zhu H."/>
        </authorList>
    </citation>
    <scope>NUCLEOTIDE SEQUENCE [LARGE SCALE GENOMIC DNA]</scope>
    <source>
        <strain evidence="1 2">92R-1</strain>
    </source>
</reference>
<dbReference type="EMBL" id="SRLA01000009">
    <property type="protein sequence ID" value="TGE03313.1"/>
    <property type="molecule type" value="Genomic_DNA"/>
</dbReference>